<sequence>MTWDSALFDRIACNNGLWAATSVANAHHTMQVHLDCMVGECRAKTAAYRLLTEEGLLVPDSGRAKQ</sequence>
<evidence type="ECO:0000313" key="1">
    <source>
        <dbReference type="EMBL" id="VFA81818.1"/>
    </source>
</evidence>
<name>A0A449HA90_NOCFR</name>
<organism evidence="1">
    <name type="scientific">Nocardia farcinica</name>
    <dbReference type="NCBI Taxonomy" id="37329"/>
    <lineage>
        <taxon>Bacteria</taxon>
        <taxon>Bacillati</taxon>
        <taxon>Actinomycetota</taxon>
        <taxon>Actinomycetes</taxon>
        <taxon>Mycobacteriales</taxon>
        <taxon>Nocardiaceae</taxon>
        <taxon>Nocardia</taxon>
    </lineage>
</organism>
<dbReference type="AlphaFoldDB" id="A0A449HA90"/>
<dbReference type="EMBL" id="CAACYE010000005">
    <property type="protein sequence ID" value="VFA81818.1"/>
    <property type="molecule type" value="Genomic_DNA"/>
</dbReference>
<reference evidence="1" key="1">
    <citation type="submission" date="2019-02" db="EMBL/GenBank/DDBJ databases">
        <authorList>
            <consortium name="Pathogen Informatics"/>
        </authorList>
    </citation>
    <scope>NUCLEOTIDE SEQUENCE</scope>
    <source>
        <strain evidence="1">3012STDY6733949</strain>
    </source>
</reference>
<dbReference type="RefSeq" id="WP_137354395.1">
    <property type="nucleotide sequence ID" value="NZ_CAACYE020000001.1"/>
</dbReference>
<accession>A0A449HA90</accession>
<protein>
    <submittedName>
        <fullName evidence="1">Uncharacterized protein</fullName>
    </submittedName>
</protein>
<proteinExistence type="predicted"/>
<gene>
    <name evidence="1" type="ORF">NCTC1935_00295</name>
</gene>